<evidence type="ECO:0000313" key="2">
    <source>
        <dbReference type="Proteomes" id="UP000243542"/>
    </source>
</evidence>
<dbReference type="Proteomes" id="UP000243542">
    <property type="component" value="Unassembled WGS sequence"/>
</dbReference>
<keyword evidence="2" id="KW-1185">Reference proteome</keyword>
<sequence>MLRCVRPPRGVHRTGFGSVKGPFTDSESVKDPFTDLHTDFADTLDSTAVKVPFTALVAKRSW</sequence>
<accession>A0A2A9FGL9</accession>
<name>A0A2A9FGL9_9PSEU</name>
<organism evidence="1 2">
    <name type="scientific">Amycolatopsis sulphurea</name>
    <dbReference type="NCBI Taxonomy" id="76022"/>
    <lineage>
        <taxon>Bacteria</taxon>
        <taxon>Bacillati</taxon>
        <taxon>Actinomycetota</taxon>
        <taxon>Actinomycetes</taxon>
        <taxon>Pseudonocardiales</taxon>
        <taxon>Pseudonocardiaceae</taxon>
        <taxon>Amycolatopsis</taxon>
    </lineage>
</organism>
<dbReference type="EMBL" id="PDJK01000002">
    <property type="protein sequence ID" value="PFG50504.1"/>
    <property type="molecule type" value="Genomic_DNA"/>
</dbReference>
<reference evidence="1 2" key="1">
    <citation type="submission" date="2017-10" db="EMBL/GenBank/DDBJ databases">
        <title>Sequencing the genomes of 1000 actinobacteria strains.</title>
        <authorList>
            <person name="Klenk H.-P."/>
        </authorList>
    </citation>
    <scope>NUCLEOTIDE SEQUENCE [LARGE SCALE GENOMIC DNA]</scope>
    <source>
        <strain evidence="1 2">DSM 46092</strain>
    </source>
</reference>
<gene>
    <name evidence="1" type="ORF">ATK36_5743</name>
</gene>
<dbReference type="AlphaFoldDB" id="A0A2A9FGL9"/>
<protein>
    <submittedName>
        <fullName evidence="1">Uncharacterized protein</fullName>
    </submittedName>
</protein>
<evidence type="ECO:0000313" key="1">
    <source>
        <dbReference type="EMBL" id="PFG50504.1"/>
    </source>
</evidence>
<proteinExistence type="predicted"/>
<comment type="caution">
    <text evidence="1">The sequence shown here is derived from an EMBL/GenBank/DDBJ whole genome shotgun (WGS) entry which is preliminary data.</text>
</comment>